<proteinExistence type="predicted"/>
<evidence type="ECO:0000313" key="3">
    <source>
        <dbReference type="Proteomes" id="UP000238479"/>
    </source>
</evidence>
<accession>A0A2P6QET1</accession>
<keyword evidence="3" id="KW-1185">Reference proteome</keyword>
<feature type="compositionally biased region" description="Low complexity" evidence="1">
    <location>
        <begin position="69"/>
        <end position="83"/>
    </location>
</feature>
<evidence type="ECO:0000256" key="1">
    <source>
        <dbReference type="SAM" id="MobiDB-lite"/>
    </source>
</evidence>
<dbReference type="Gramene" id="PRQ32679">
    <property type="protein sequence ID" value="PRQ32679"/>
    <property type="gene ID" value="RchiOBHm_Chr5g0049111"/>
</dbReference>
<dbReference type="Proteomes" id="UP000238479">
    <property type="component" value="Chromosome 5"/>
</dbReference>
<sequence length="132" mass="14832">MLVLGFGTVSNNLQPEFLIEAVLEAINLPLLTTTSDAAQHVTISSTRAPTSLISRGFFEVLPPPHNRRSISTSTTLTMSSSPSGYPSRTRRRHHRQDCCCCLRVRARSLSSSERDRRGEGRWEERERTSNCE</sequence>
<comment type="caution">
    <text evidence="2">The sequence shown here is derived from an EMBL/GenBank/DDBJ whole genome shotgun (WGS) entry which is preliminary data.</text>
</comment>
<reference evidence="2 3" key="1">
    <citation type="journal article" date="2018" name="Nat. Genet.">
        <title>The Rosa genome provides new insights in the design of modern roses.</title>
        <authorList>
            <person name="Bendahmane M."/>
        </authorList>
    </citation>
    <scope>NUCLEOTIDE SEQUENCE [LARGE SCALE GENOMIC DNA]</scope>
    <source>
        <strain evidence="3">cv. Old Blush</strain>
    </source>
</reference>
<dbReference type="AlphaFoldDB" id="A0A2P6QET1"/>
<evidence type="ECO:0000313" key="2">
    <source>
        <dbReference type="EMBL" id="PRQ32679.1"/>
    </source>
</evidence>
<gene>
    <name evidence="2" type="ORF">RchiOBHm_Chr5g0049111</name>
</gene>
<organism evidence="2 3">
    <name type="scientific">Rosa chinensis</name>
    <name type="common">China rose</name>
    <dbReference type="NCBI Taxonomy" id="74649"/>
    <lineage>
        <taxon>Eukaryota</taxon>
        <taxon>Viridiplantae</taxon>
        <taxon>Streptophyta</taxon>
        <taxon>Embryophyta</taxon>
        <taxon>Tracheophyta</taxon>
        <taxon>Spermatophyta</taxon>
        <taxon>Magnoliopsida</taxon>
        <taxon>eudicotyledons</taxon>
        <taxon>Gunneridae</taxon>
        <taxon>Pentapetalae</taxon>
        <taxon>rosids</taxon>
        <taxon>fabids</taxon>
        <taxon>Rosales</taxon>
        <taxon>Rosaceae</taxon>
        <taxon>Rosoideae</taxon>
        <taxon>Rosoideae incertae sedis</taxon>
        <taxon>Rosa</taxon>
    </lineage>
</organism>
<name>A0A2P6QET1_ROSCH</name>
<feature type="region of interest" description="Disordered" evidence="1">
    <location>
        <begin position="64"/>
        <end position="96"/>
    </location>
</feature>
<protein>
    <submittedName>
        <fullName evidence="2">Uncharacterized protein</fullName>
    </submittedName>
</protein>
<feature type="region of interest" description="Disordered" evidence="1">
    <location>
        <begin position="112"/>
        <end position="132"/>
    </location>
</feature>
<dbReference type="EMBL" id="PDCK01000043">
    <property type="protein sequence ID" value="PRQ32679.1"/>
    <property type="molecule type" value="Genomic_DNA"/>
</dbReference>